<reference evidence="2 3" key="1">
    <citation type="journal article" date="2017" name="Int. J. Syst. Evol. Microbiol.">
        <title>Achromobacter aloeverae sp. nov., isolated from the root of Aloe vera (L.) Burm.f.</title>
        <authorList>
            <person name="Kuncharoen N."/>
            <person name="Muramatsu Y."/>
            <person name="Shibata C."/>
            <person name="Kamakura Y."/>
            <person name="Nakagawa Y."/>
            <person name="Tanasupawat S."/>
        </authorList>
    </citation>
    <scope>NUCLEOTIDE SEQUENCE [LARGE SCALE GENOMIC DNA]</scope>
    <source>
        <strain evidence="2 3">AVA-1</strain>
    </source>
</reference>
<name>A0A4Q1HNP9_9BURK</name>
<dbReference type="PANTHER" id="PTHR42928:SF5">
    <property type="entry name" value="BLR1237 PROTEIN"/>
    <property type="match status" value="1"/>
</dbReference>
<evidence type="ECO:0000256" key="1">
    <source>
        <dbReference type="ARBA" id="ARBA00006987"/>
    </source>
</evidence>
<dbReference type="Proteomes" id="UP000290849">
    <property type="component" value="Unassembled WGS sequence"/>
</dbReference>
<dbReference type="PIRSF" id="PIRSF017082">
    <property type="entry name" value="YflP"/>
    <property type="match status" value="1"/>
</dbReference>
<dbReference type="SUPFAM" id="SSF53850">
    <property type="entry name" value="Periplasmic binding protein-like II"/>
    <property type="match status" value="1"/>
</dbReference>
<dbReference type="PANTHER" id="PTHR42928">
    <property type="entry name" value="TRICARBOXYLATE-BINDING PROTEIN"/>
    <property type="match status" value="1"/>
</dbReference>
<keyword evidence="3" id="KW-1185">Reference proteome</keyword>
<accession>A0A4Q1HNP9</accession>
<dbReference type="EMBL" id="PYAL01000001">
    <property type="protein sequence ID" value="RXN92654.1"/>
    <property type="molecule type" value="Genomic_DNA"/>
</dbReference>
<evidence type="ECO:0000313" key="2">
    <source>
        <dbReference type="EMBL" id="RXN92654.1"/>
    </source>
</evidence>
<proteinExistence type="inferred from homology"/>
<dbReference type="InterPro" id="IPR042100">
    <property type="entry name" value="Bug_dom1"/>
</dbReference>
<comment type="caution">
    <text evidence="2">The sequence shown here is derived from an EMBL/GenBank/DDBJ whole genome shotgun (WGS) entry which is preliminary data.</text>
</comment>
<protein>
    <submittedName>
        <fullName evidence="2">MFS transporter</fullName>
    </submittedName>
</protein>
<dbReference type="Pfam" id="PF03401">
    <property type="entry name" value="TctC"/>
    <property type="match status" value="1"/>
</dbReference>
<organism evidence="2 3">
    <name type="scientific">Achromobacter aloeverae</name>
    <dbReference type="NCBI Taxonomy" id="1750518"/>
    <lineage>
        <taxon>Bacteria</taxon>
        <taxon>Pseudomonadati</taxon>
        <taxon>Pseudomonadota</taxon>
        <taxon>Betaproteobacteria</taxon>
        <taxon>Burkholderiales</taxon>
        <taxon>Alcaligenaceae</taxon>
        <taxon>Achromobacter</taxon>
    </lineage>
</organism>
<sequence>MTLSKRGLCAVLAAGSAVPMCGSWQDAIAAYPEQPVKIVVGFAAGSGSDILTRLVGKEMAKDLGQAVIVENRSGSGGSIAAREASRSKGDGYTLFLASRPNLIHRAVYGSFRYDMREDFRPIGLVARVPMVLLTGRHTELKSVDELVRRAREDPGAIKCATPAPGTTGHLLYQLFQMKSNVSLLQVPYRSPDPAFADLIGGRVDTLFMSLAVATPYLEAGSVRALAVFSPERSAMAPDIPTVEELGLPSDLHVDSWQGLVAPEGTPPEVIERLNKSLNTVLSMPSLQEALQLRGFAPPSLPNTAASFGQLMAQESERWGTLIEKWKIAAPLH</sequence>
<evidence type="ECO:0000313" key="3">
    <source>
        <dbReference type="Proteomes" id="UP000290849"/>
    </source>
</evidence>
<gene>
    <name evidence="2" type="ORF">C7R54_02555</name>
</gene>
<dbReference type="CDD" id="cd07012">
    <property type="entry name" value="PBP2_Bug_TTT"/>
    <property type="match status" value="1"/>
</dbReference>
<dbReference type="AlphaFoldDB" id="A0A4Q1HNP9"/>
<dbReference type="OrthoDB" id="5171643at2"/>
<dbReference type="Gene3D" id="3.40.190.10">
    <property type="entry name" value="Periplasmic binding protein-like II"/>
    <property type="match status" value="1"/>
</dbReference>
<dbReference type="Gene3D" id="3.40.190.150">
    <property type="entry name" value="Bordetella uptake gene, domain 1"/>
    <property type="match status" value="1"/>
</dbReference>
<dbReference type="InterPro" id="IPR005064">
    <property type="entry name" value="BUG"/>
</dbReference>
<comment type="similarity">
    <text evidence="1">Belongs to the UPF0065 (bug) family.</text>
</comment>
<dbReference type="RefSeq" id="WP_129148615.1">
    <property type="nucleotide sequence ID" value="NZ_JBHSDO010000006.1"/>
</dbReference>